<dbReference type="KEGG" id="afs:AFR_29685"/>
<reference evidence="2 3" key="1">
    <citation type="journal article" date="2014" name="J. Biotechnol.">
        <title>Complete genome sequence of the actinobacterium Actinoplanes friuliensis HAG 010964, producer of the lipopeptide antibiotic friulimycin.</title>
        <authorList>
            <person name="Ruckert C."/>
            <person name="Szczepanowski R."/>
            <person name="Albersmeier A."/>
            <person name="Goesmann A."/>
            <person name="Fischer N."/>
            <person name="Steinkamper A."/>
            <person name="Puhler A."/>
            <person name="Biener R."/>
            <person name="Schwartz D."/>
            <person name="Kalinowski J."/>
        </authorList>
    </citation>
    <scope>NUCLEOTIDE SEQUENCE [LARGE SCALE GENOMIC DNA]</scope>
    <source>
        <strain evidence="2 3">DSM 7358</strain>
    </source>
</reference>
<evidence type="ECO:0000313" key="2">
    <source>
        <dbReference type="EMBL" id="AGZ44198.1"/>
    </source>
</evidence>
<organism evidence="2 3">
    <name type="scientific">Actinoplanes friuliensis DSM 7358</name>
    <dbReference type="NCBI Taxonomy" id="1246995"/>
    <lineage>
        <taxon>Bacteria</taxon>
        <taxon>Bacillati</taxon>
        <taxon>Actinomycetota</taxon>
        <taxon>Actinomycetes</taxon>
        <taxon>Micromonosporales</taxon>
        <taxon>Micromonosporaceae</taxon>
        <taxon>Actinoplanes</taxon>
    </lineage>
</organism>
<keyword evidence="1" id="KW-0812">Transmembrane</keyword>
<evidence type="ECO:0000256" key="1">
    <source>
        <dbReference type="SAM" id="Phobius"/>
    </source>
</evidence>
<keyword evidence="3" id="KW-1185">Reference proteome</keyword>
<evidence type="ECO:0000313" key="3">
    <source>
        <dbReference type="Proteomes" id="UP000017746"/>
    </source>
</evidence>
<dbReference type="RefSeq" id="WP_023560535.1">
    <property type="nucleotide sequence ID" value="NC_022657.1"/>
</dbReference>
<dbReference type="EMBL" id="CP006272">
    <property type="protein sequence ID" value="AGZ44198.1"/>
    <property type="molecule type" value="Genomic_DNA"/>
</dbReference>
<protein>
    <submittedName>
        <fullName evidence="2">Uncharacterized protein</fullName>
    </submittedName>
</protein>
<dbReference type="PATRIC" id="fig|1246995.3.peg.6017"/>
<accession>U5W4S2</accession>
<sequence>MLIHAATAEAPSWTDKLEAWSTFGAAIFTATAVVVAFLVWRHDQRLRREDKQDADAAQARLVFVTMIQALGSKEEGWLGVKVAIRNNSPGSISSVRLKAEAAASSTLIRLVRAIGPGEAPQQELMFTTPRPWPAATVRPSSEKFRRRVRCRLSFHDSAGLSWTRWDRDEPFRGSSTVSTQLRVLPLLAEYLRLMEPIEWIKTRIWKLHTLAAMALQHKINARWELDMDDEELSSAKPEQIQAPQL</sequence>
<dbReference type="Proteomes" id="UP000017746">
    <property type="component" value="Chromosome"/>
</dbReference>
<keyword evidence="1" id="KW-0472">Membrane</keyword>
<dbReference type="eggNOG" id="ENOG5031YIV">
    <property type="taxonomic scope" value="Bacteria"/>
</dbReference>
<name>U5W4S2_9ACTN</name>
<dbReference type="AlphaFoldDB" id="U5W4S2"/>
<feature type="transmembrane region" description="Helical" evidence="1">
    <location>
        <begin position="20"/>
        <end position="40"/>
    </location>
</feature>
<dbReference type="OrthoDB" id="3291547at2"/>
<proteinExistence type="predicted"/>
<gene>
    <name evidence="2" type="ORF">AFR_29685</name>
</gene>
<keyword evidence="1" id="KW-1133">Transmembrane helix</keyword>
<dbReference type="HOGENOM" id="CLU_1131705_0_0_11"/>